<dbReference type="AlphaFoldDB" id="X6P415"/>
<dbReference type="EMBL" id="ASPP01003817">
    <property type="protein sequence ID" value="ETO32931.1"/>
    <property type="molecule type" value="Genomic_DNA"/>
</dbReference>
<comment type="caution">
    <text evidence="2">The sequence shown here is derived from an EMBL/GenBank/DDBJ whole genome shotgun (WGS) entry which is preliminary data.</text>
</comment>
<organism evidence="2 3">
    <name type="scientific">Reticulomyxa filosa</name>
    <dbReference type="NCBI Taxonomy" id="46433"/>
    <lineage>
        <taxon>Eukaryota</taxon>
        <taxon>Sar</taxon>
        <taxon>Rhizaria</taxon>
        <taxon>Retaria</taxon>
        <taxon>Foraminifera</taxon>
        <taxon>Monothalamids</taxon>
        <taxon>Reticulomyxidae</taxon>
        <taxon>Reticulomyxa</taxon>
    </lineage>
</organism>
<sequence length="503" mass="58240">MCCYICRRFLYLMRSPESFKLAFALDLDVLSNEENAYRRHLVPYRRAPRLLLQCSENLPDKCLGEVRKLADHFVAVEELSLKILPAKVYDNLPNFSHVRKIKAELNVMKNFADYLIRNCRAESNDPMVSNTSLMKVEKLELAFEGTSNDLYQGLATINHQIPCLQEIRFVQSGFEEHGMVGLLAPEEIQEFEEGKTNKSVPAHIVNTVQSVIFAHCYMRKLFLRSPSPCLLLHERLEVLVMWRCGRYPDNLGPFGALLPKFLHLRELILDNDAFALLQPLLIDLNTNRWHSSAMKKVKLAIDDVKMKQTRNEKRVFDVLFDNALDFVHLEFSIEVQDIWKWLDLEQRAKHTLINNLPKQFVIEVNDNQWQGIPKLLKYFAREFNAQSSTTDPSSSAVLKFDTDECVVFKLAFFAGSYTTKGVRLKFLDDFTRITVDLQPYLVLFKNQSCDKNLQEQRCTTHLLKEISSEKPYDSSPTWEYAHPSVDASDPYPDPNEGEEEDEN</sequence>
<keyword evidence="3" id="KW-1185">Reference proteome</keyword>
<feature type="region of interest" description="Disordered" evidence="1">
    <location>
        <begin position="468"/>
        <end position="503"/>
    </location>
</feature>
<proteinExistence type="predicted"/>
<evidence type="ECO:0000256" key="1">
    <source>
        <dbReference type="SAM" id="MobiDB-lite"/>
    </source>
</evidence>
<protein>
    <submittedName>
        <fullName evidence="2">Uncharacterized protein</fullName>
    </submittedName>
</protein>
<evidence type="ECO:0000313" key="3">
    <source>
        <dbReference type="Proteomes" id="UP000023152"/>
    </source>
</evidence>
<gene>
    <name evidence="2" type="ORF">RFI_04175</name>
</gene>
<evidence type="ECO:0000313" key="2">
    <source>
        <dbReference type="EMBL" id="ETO32931.1"/>
    </source>
</evidence>
<reference evidence="2 3" key="1">
    <citation type="journal article" date="2013" name="Curr. Biol.">
        <title>The Genome of the Foraminiferan Reticulomyxa filosa.</title>
        <authorList>
            <person name="Glockner G."/>
            <person name="Hulsmann N."/>
            <person name="Schleicher M."/>
            <person name="Noegel A.A."/>
            <person name="Eichinger L."/>
            <person name="Gallinger C."/>
            <person name="Pawlowski J."/>
            <person name="Sierra R."/>
            <person name="Euteneuer U."/>
            <person name="Pillet L."/>
            <person name="Moustafa A."/>
            <person name="Platzer M."/>
            <person name="Groth M."/>
            <person name="Szafranski K."/>
            <person name="Schliwa M."/>
        </authorList>
    </citation>
    <scope>NUCLEOTIDE SEQUENCE [LARGE SCALE GENOMIC DNA]</scope>
</reference>
<dbReference type="Proteomes" id="UP000023152">
    <property type="component" value="Unassembled WGS sequence"/>
</dbReference>
<accession>X6P415</accession>
<name>X6P415_RETFI</name>